<keyword evidence="2" id="KW-0645">Protease</keyword>
<evidence type="ECO:0000256" key="3">
    <source>
        <dbReference type="ARBA" id="ARBA00022750"/>
    </source>
</evidence>
<dbReference type="CDD" id="cd05479">
    <property type="entry name" value="RP_DDI"/>
    <property type="match status" value="1"/>
</dbReference>
<dbReference type="InterPro" id="IPR021109">
    <property type="entry name" value="Peptidase_aspartic_dom_sf"/>
</dbReference>
<evidence type="ECO:0000313" key="8">
    <source>
        <dbReference type="EMBL" id="KAL3321149.1"/>
    </source>
</evidence>
<dbReference type="GO" id="GO:0006508">
    <property type="term" value="P:proteolysis"/>
    <property type="evidence" value="ECO:0007669"/>
    <property type="project" value="UniProtKB-KW"/>
</dbReference>
<feature type="compositionally biased region" description="Polar residues" evidence="5">
    <location>
        <begin position="366"/>
        <end position="382"/>
    </location>
</feature>
<dbReference type="SUPFAM" id="SSF50630">
    <property type="entry name" value="Acid proteases"/>
    <property type="match status" value="1"/>
</dbReference>
<gene>
    <name evidence="8" type="ORF">Ciccas_000182</name>
</gene>
<accession>A0ABD2QNN9</accession>
<dbReference type="InterPro" id="IPR019103">
    <property type="entry name" value="Peptidase_aspartic_DDI1-type"/>
</dbReference>
<dbReference type="AlphaFoldDB" id="A0ABD2QNN9"/>
<keyword evidence="4" id="KW-0378">Hydrolase</keyword>
<evidence type="ECO:0008006" key="10">
    <source>
        <dbReference type="Google" id="ProtNLM"/>
    </source>
</evidence>
<keyword evidence="3" id="KW-0064">Aspartyl protease</keyword>
<comment type="caution">
    <text evidence="8">The sequence shown here is derived from an EMBL/GenBank/DDBJ whole genome shotgun (WGS) entry which is preliminary data.</text>
</comment>
<comment type="similarity">
    <text evidence="1">Belongs to the DDI1 family.</text>
</comment>
<evidence type="ECO:0000313" key="9">
    <source>
        <dbReference type="Proteomes" id="UP001626550"/>
    </source>
</evidence>
<feature type="region of interest" description="Disordered" evidence="5">
    <location>
        <begin position="360"/>
        <end position="382"/>
    </location>
</feature>
<organism evidence="8 9">
    <name type="scientific">Cichlidogyrus casuarinus</name>
    <dbReference type="NCBI Taxonomy" id="1844966"/>
    <lineage>
        <taxon>Eukaryota</taxon>
        <taxon>Metazoa</taxon>
        <taxon>Spiralia</taxon>
        <taxon>Lophotrochozoa</taxon>
        <taxon>Platyhelminthes</taxon>
        <taxon>Monogenea</taxon>
        <taxon>Monopisthocotylea</taxon>
        <taxon>Dactylogyridea</taxon>
        <taxon>Ancyrocephalidae</taxon>
        <taxon>Cichlidogyrus</taxon>
    </lineage>
</organism>
<dbReference type="InterPro" id="IPR015940">
    <property type="entry name" value="UBA"/>
</dbReference>
<dbReference type="InterPro" id="IPR000626">
    <property type="entry name" value="Ubiquitin-like_dom"/>
</dbReference>
<dbReference type="PANTHER" id="PTHR15397">
    <property type="entry name" value="SODIUM-GLUCOSE COTRANSPORTER REGULATORY PROTEIN -RELATED"/>
    <property type="match status" value="1"/>
</dbReference>
<dbReference type="PROSITE" id="PS50030">
    <property type="entry name" value="UBA"/>
    <property type="match status" value="1"/>
</dbReference>
<sequence>MRISLTLPNDEIATIDVTEATTLSQLKMLVSIECTIPPEQIGLLKDGGFLTGTENTTLGELNVKNMELIQIVKTKNPQGGSAIQGIRNLRNQASDMFTQAQAKNVGGSGLDFSGITLPGTSNSPSDSVEMARQMLLMSSPYELSAVKERNPELAAVINDPAAFRRVYTAQKDRANNHEVELAELMLADQFDPQVQARISELIQQKNIDAQMETAIEHYPETFGQVTMLYVNCKVHGHPIKAFVDSGAQTTIMSQDCAKRCSLDRLIDKRWAGKAYGVGTQNIIGRVHNSLIEIGSIFIPTSFIVLQDQQLDLLIGLDMLKRHQCTIDLRKNVLNIDDRVEVAFLPESELPLAARHPDLAEAVRSSGEPSSPPQANSLLNAAMSNDQQNKVNQLISQGVPQKNALAELRSSNWDLDAAFASYLAKNP</sequence>
<dbReference type="Proteomes" id="UP001626550">
    <property type="component" value="Unassembled WGS sequence"/>
</dbReference>
<feature type="domain" description="Ubiquitin-like" evidence="7">
    <location>
        <begin position="1"/>
        <end position="72"/>
    </location>
</feature>
<reference evidence="8 9" key="1">
    <citation type="submission" date="2024-11" db="EMBL/GenBank/DDBJ databases">
        <title>Adaptive evolution of stress response genes in parasites aligns with host niche diversity.</title>
        <authorList>
            <person name="Hahn C."/>
            <person name="Resl P."/>
        </authorList>
    </citation>
    <scope>NUCLEOTIDE SEQUENCE [LARGE SCALE GENOMIC DNA]</scope>
    <source>
        <strain evidence="8">EGGRZ-B1_66</strain>
        <tissue evidence="8">Body</tissue>
    </source>
</reference>
<evidence type="ECO:0000256" key="2">
    <source>
        <dbReference type="ARBA" id="ARBA00022670"/>
    </source>
</evidence>
<dbReference type="Gene3D" id="2.40.70.10">
    <property type="entry name" value="Acid Proteases"/>
    <property type="match status" value="1"/>
</dbReference>
<evidence type="ECO:0000259" key="6">
    <source>
        <dbReference type="PROSITE" id="PS50030"/>
    </source>
</evidence>
<evidence type="ECO:0000256" key="4">
    <source>
        <dbReference type="ARBA" id="ARBA00022801"/>
    </source>
</evidence>
<dbReference type="Pfam" id="PF09668">
    <property type="entry name" value="Asp_protease"/>
    <property type="match status" value="1"/>
</dbReference>
<proteinExistence type="inferred from homology"/>
<evidence type="ECO:0000259" key="7">
    <source>
        <dbReference type="PROSITE" id="PS50053"/>
    </source>
</evidence>
<dbReference type="EMBL" id="JBJKFK010000009">
    <property type="protein sequence ID" value="KAL3321149.1"/>
    <property type="molecule type" value="Genomic_DNA"/>
</dbReference>
<evidence type="ECO:0000256" key="1">
    <source>
        <dbReference type="ARBA" id="ARBA00009136"/>
    </source>
</evidence>
<dbReference type="PANTHER" id="PTHR15397:SF3">
    <property type="entry name" value="DNA DAMAGE INDUCIBLE 1 HOMOLOG 2"/>
    <property type="match status" value="1"/>
</dbReference>
<dbReference type="SUPFAM" id="SSF54236">
    <property type="entry name" value="Ubiquitin-like"/>
    <property type="match status" value="1"/>
</dbReference>
<keyword evidence="9" id="KW-1185">Reference proteome</keyword>
<dbReference type="GO" id="GO:0004190">
    <property type="term" value="F:aspartic-type endopeptidase activity"/>
    <property type="evidence" value="ECO:0007669"/>
    <property type="project" value="UniProtKB-KW"/>
</dbReference>
<name>A0ABD2QNN9_9PLAT</name>
<dbReference type="Gene3D" id="3.10.20.90">
    <property type="entry name" value="Phosphatidylinositol 3-kinase Catalytic Subunit, Chain A, domain 1"/>
    <property type="match status" value="1"/>
</dbReference>
<dbReference type="InterPro" id="IPR029071">
    <property type="entry name" value="Ubiquitin-like_domsf"/>
</dbReference>
<dbReference type="PROSITE" id="PS50053">
    <property type="entry name" value="UBIQUITIN_2"/>
    <property type="match status" value="1"/>
</dbReference>
<evidence type="ECO:0000256" key="5">
    <source>
        <dbReference type="SAM" id="MobiDB-lite"/>
    </source>
</evidence>
<protein>
    <recommendedName>
        <fullName evidence="10">DNA damage-inducible protein 1</fullName>
    </recommendedName>
</protein>
<feature type="domain" description="UBA" evidence="6">
    <location>
        <begin position="383"/>
        <end position="424"/>
    </location>
</feature>